<keyword evidence="4" id="KW-0805">Transcription regulation</keyword>
<protein>
    <recommendedName>
        <fullName evidence="4">Mediator of RNA polymerase II transcription subunit 11</fullName>
    </recommendedName>
    <alternativeName>
        <fullName evidence="4">Mediator complex subunit 11</fullName>
    </alternativeName>
</protein>
<keyword evidence="4" id="KW-0010">Activator</keyword>
<evidence type="ECO:0000313" key="6">
    <source>
        <dbReference type="Proteomes" id="UP000422736"/>
    </source>
</evidence>
<sequence length="117" mass="13532">MSQPQYVQERLESLAKIDEQLVDVLHRASLTVSTLIDLKKGQEELKPQFEQNAQEFYTDLESATCQLRREIKLLDENVGTRLLPIQTHKRATGQDNVKLQEQFKLLEQLLTEPKDAV</sequence>
<evidence type="ECO:0000256" key="1">
    <source>
        <dbReference type="ARBA" id="ARBA00004123"/>
    </source>
</evidence>
<proteinExistence type="inferred from homology"/>
<gene>
    <name evidence="4 5" type="primary">MED11</name>
    <name evidence="5" type="ORF">FIM1_1813</name>
</gene>
<dbReference type="Gene3D" id="1.10.287.3490">
    <property type="match status" value="1"/>
</dbReference>
<organism evidence="5 6">
    <name type="scientific">Kluyveromyces marxianus</name>
    <name type="common">Yeast</name>
    <name type="synonym">Candida kefyr</name>
    <dbReference type="NCBI Taxonomy" id="4911"/>
    <lineage>
        <taxon>Eukaryota</taxon>
        <taxon>Fungi</taxon>
        <taxon>Dikarya</taxon>
        <taxon>Ascomycota</taxon>
        <taxon>Saccharomycotina</taxon>
        <taxon>Saccharomycetes</taxon>
        <taxon>Saccharomycetales</taxon>
        <taxon>Saccharomycetaceae</taxon>
        <taxon>Kluyveromyces</taxon>
    </lineage>
</organism>
<dbReference type="Pfam" id="PF10280">
    <property type="entry name" value="Med11"/>
    <property type="match status" value="1"/>
</dbReference>
<comment type="subcellular location">
    <subcellularLocation>
        <location evidence="1 4">Nucleus</location>
    </subcellularLocation>
</comment>
<dbReference type="Proteomes" id="UP000422736">
    <property type="component" value="Chromosome 3"/>
</dbReference>
<reference evidence="5 6" key="1">
    <citation type="submission" date="2016-03" db="EMBL/GenBank/DDBJ databases">
        <title>How can Kluyveromyces marxianus grow so fast - potential evolutionary course in Saccharomyces Complex revealed by comparative genomics.</title>
        <authorList>
            <person name="Mo W."/>
            <person name="Lu W."/>
            <person name="Yang X."/>
            <person name="Qi J."/>
            <person name="Lv H."/>
        </authorList>
    </citation>
    <scope>NUCLEOTIDE SEQUENCE [LARGE SCALE GENOMIC DNA]</scope>
    <source>
        <strain evidence="5 6">FIM1</strain>
    </source>
</reference>
<dbReference type="EMBL" id="CP015056">
    <property type="protein sequence ID" value="QGN15126.1"/>
    <property type="molecule type" value="Genomic_DNA"/>
</dbReference>
<keyword evidence="6" id="KW-1185">Reference proteome</keyword>
<evidence type="ECO:0000256" key="3">
    <source>
        <dbReference type="ARBA" id="ARBA00023242"/>
    </source>
</evidence>
<accession>A0ABX6ETD8</accession>
<name>A0ABX6ETD8_KLUMA</name>
<comment type="similarity">
    <text evidence="2 4">Belongs to the Mediator complex subunit 11 family.</text>
</comment>
<keyword evidence="3 4" id="KW-0539">Nucleus</keyword>
<comment type="subunit">
    <text evidence="4">Component of the Mediator complex.</text>
</comment>
<evidence type="ECO:0000256" key="2">
    <source>
        <dbReference type="ARBA" id="ARBA00008186"/>
    </source>
</evidence>
<keyword evidence="4" id="KW-0804">Transcription</keyword>
<dbReference type="InterPro" id="IPR019404">
    <property type="entry name" value="Mediator_Med11"/>
</dbReference>
<evidence type="ECO:0000256" key="4">
    <source>
        <dbReference type="RuleBase" id="RU364147"/>
    </source>
</evidence>
<evidence type="ECO:0000313" key="5">
    <source>
        <dbReference type="EMBL" id="QGN15126.1"/>
    </source>
</evidence>
<comment type="function">
    <text evidence="4">Component of the Mediator complex, a coactivator involved in the regulated transcription of nearly all RNA polymerase II-dependent genes. Mediator functions as a bridge to convey information from gene-specific regulatory proteins to the basal RNA polymerase II transcription machinery. Mediator is recruited to promoters by direct interactions with regulatory proteins and serves as a scaffold for the assembly of a functional pre-initiation complex with RNA polymerase II and the general transcription factors.</text>
</comment>